<dbReference type="InterPro" id="IPR018247">
    <property type="entry name" value="EF_Hand_1_Ca_BS"/>
</dbReference>
<evidence type="ECO:0000259" key="2">
    <source>
        <dbReference type="PROSITE" id="PS50222"/>
    </source>
</evidence>
<feature type="non-terminal residue" evidence="3">
    <location>
        <position position="172"/>
    </location>
</feature>
<organism evidence="3">
    <name type="scientific">Pinus mugo</name>
    <name type="common">Dwarf mountain pine</name>
    <dbReference type="NCBI Taxonomy" id="28528"/>
    <lineage>
        <taxon>Eukaryota</taxon>
        <taxon>Viridiplantae</taxon>
        <taxon>Streptophyta</taxon>
        <taxon>Embryophyta</taxon>
        <taxon>Tracheophyta</taxon>
        <taxon>Spermatophyta</taxon>
        <taxon>Pinopsida</taxon>
        <taxon>Pinidae</taxon>
        <taxon>Conifers I</taxon>
        <taxon>Pinales</taxon>
        <taxon>Pinaceae</taxon>
        <taxon>Pinus</taxon>
        <taxon>Pinus subgen. Pinus</taxon>
    </lineage>
</organism>
<keyword evidence="1" id="KW-0106">Calcium</keyword>
<gene>
    <name evidence="3" type="primary">ef</name>
</gene>
<protein>
    <submittedName>
        <fullName evidence="3">EF-hands-containing protein</fullName>
    </submittedName>
</protein>
<evidence type="ECO:0000256" key="1">
    <source>
        <dbReference type="ARBA" id="ARBA00022837"/>
    </source>
</evidence>
<dbReference type="PROSITE" id="PS50222">
    <property type="entry name" value="EF_HAND_2"/>
    <property type="match status" value="1"/>
</dbReference>
<dbReference type="Gene3D" id="1.10.238.10">
    <property type="entry name" value="EF-hand"/>
    <property type="match status" value="1"/>
</dbReference>
<dbReference type="PANTHER" id="PTHR34574">
    <property type="entry name" value="CALCIUM-BINDING EF-HAND FAMILY PROTEIN-RELATED"/>
    <property type="match status" value="1"/>
</dbReference>
<sequence>MGSGMVFDGSKLQEFVEDDEAFAKYVDERFEALDKDHNGRLSPKELRPAVAAIGAALGLPSQGSSPDADIIYDQVLNEYFVSGRSDGISKEDFRTVLSDILLGVADCLKRDPVSLVTLDGRLLHDYARAPAFEFDAIATFSQMENSKPSLEIALGKITVEQGMPPASDPWVM</sequence>
<dbReference type="AlphaFoldDB" id="F1BQA3"/>
<reference evidence="3" key="1">
    <citation type="submission" date="2010-08" db="EMBL/GenBank/DDBJ databases">
        <title>Speciation history of three closely related pines Pinus mugo (T.), P. uliginosa (N.) and P. sylvestris (L.).</title>
        <authorList>
            <person name="Wachowiak W."/>
            <person name="Palme A."/>
            <person name="Savolainen O."/>
        </authorList>
    </citation>
    <scope>NUCLEOTIDE SEQUENCE</scope>
    <source>
        <strain evidence="3">Poland Labski Szczyt 2</strain>
    </source>
</reference>
<dbReference type="InterPro" id="IPR002048">
    <property type="entry name" value="EF_hand_dom"/>
</dbReference>
<accession>F1BQA3</accession>
<feature type="domain" description="EF-hand" evidence="2">
    <location>
        <begin position="21"/>
        <end position="56"/>
    </location>
</feature>
<proteinExistence type="predicted"/>
<evidence type="ECO:0000313" key="3">
    <source>
        <dbReference type="EMBL" id="ADV18608.1"/>
    </source>
</evidence>
<name>F1BQA3_PINMU</name>
<dbReference type="PANTHER" id="PTHR34574:SF2">
    <property type="entry name" value="CALCIUM-BINDING EF-HAND FAMILY PROTEIN"/>
    <property type="match status" value="1"/>
</dbReference>
<dbReference type="GO" id="GO:0005509">
    <property type="term" value="F:calcium ion binding"/>
    <property type="evidence" value="ECO:0007669"/>
    <property type="project" value="InterPro"/>
</dbReference>
<dbReference type="SUPFAM" id="SSF47473">
    <property type="entry name" value="EF-hand"/>
    <property type="match status" value="1"/>
</dbReference>
<dbReference type="InterPro" id="IPR011992">
    <property type="entry name" value="EF-hand-dom_pair"/>
</dbReference>
<dbReference type="EMBL" id="HQ108553">
    <property type="protein sequence ID" value="ADV18608.1"/>
    <property type="molecule type" value="Genomic_DNA"/>
</dbReference>
<dbReference type="PROSITE" id="PS00018">
    <property type="entry name" value="EF_HAND_1"/>
    <property type="match status" value="1"/>
</dbReference>